<evidence type="ECO:0000259" key="7">
    <source>
        <dbReference type="PROSITE" id="PS51192"/>
    </source>
</evidence>
<dbReference type="InterPro" id="IPR050079">
    <property type="entry name" value="DEAD_box_RNA_helicase"/>
</dbReference>
<reference evidence="10" key="1">
    <citation type="journal article" date="2014" name="Genome Biol. Evol.">
        <title>Pangenome evidence for extensive interdomain horizontal transfer affecting lineage core and shell genes in uncultured planktonic thaumarchaeota and euryarchaeota.</title>
        <authorList>
            <person name="Deschamps P."/>
            <person name="Zivanovic Y."/>
            <person name="Moreira D."/>
            <person name="Rodriguez-Valera F."/>
            <person name="Lopez-Garcia P."/>
        </authorList>
    </citation>
    <scope>NUCLEOTIDE SEQUENCE</scope>
</reference>
<keyword evidence="3 10" id="KW-0347">Helicase</keyword>
<evidence type="ECO:0000259" key="9">
    <source>
        <dbReference type="PROSITE" id="PS51195"/>
    </source>
</evidence>
<dbReference type="SMART" id="SM00487">
    <property type="entry name" value="DEXDc"/>
    <property type="match status" value="1"/>
</dbReference>
<dbReference type="PROSITE" id="PS51194">
    <property type="entry name" value="HELICASE_CTER"/>
    <property type="match status" value="1"/>
</dbReference>
<dbReference type="InterPro" id="IPR027417">
    <property type="entry name" value="P-loop_NTPase"/>
</dbReference>
<keyword evidence="2" id="KW-0378">Hydrolase</keyword>
<evidence type="ECO:0000256" key="2">
    <source>
        <dbReference type="ARBA" id="ARBA00022801"/>
    </source>
</evidence>
<evidence type="ECO:0000256" key="3">
    <source>
        <dbReference type="ARBA" id="ARBA00022806"/>
    </source>
</evidence>
<dbReference type="CDD" id="cd00268">
    <property type="entry name" value="DEADc"/>
    <property type="match status" value="1"/>
</dbReference>
<accession>A0A075GNP3</accession>
<dbReference type="SMART" id="SM00490">
    <property type="entry name" value="HELICc"/>
    <property type="match status" value="1"/>
</dbReference>
<name>A0A075GNP3_9EURY</name>
<feature type="short sequence motif" description="Q motif" evidence="5">
    <location>
        <begin position="7"/>
        <end position="35"/>
    </location>
</feature>
<dbReference type="InterPro" id="IPR014014">
    <property type="entry name" value="RNA_helicase_DEAD_Q_motif"/>
</dbReference>
<organism evidence="10">
    <name type="scientific">uncultured marine group II/III euryarchaeote KM3_185_F09</name>
    <dbReference type="NCBI Taxonomy" id="1457950"/>
    <lineage>
        <taxon>Archaea</taxon>
        <taxon>Methanobacteriati</taxon>
        <taxon>Methanobacteriota</taxon>
        <taxon>environmental samples</taxon>
    </lineage>
</organism>
<feature type="compositionally biased region" description="Basic and acidic residues" evidence="6">
    <location>
        <begin position="388"/>
        <end position="398"/>
    </location>
</feature>
<dbReference type="InterPro" id="IPR001650">
    <property type="entry name" value="Helicase_C-like"/>
</dbReference>
<feature type="compositionally biased region" description="Low complexity" evidence="6">
    <location>
        <begin position="480"/>
        <end position="499"/>
    </location>
</feature>
<dbReference type="Pfam" id="PF00271">
    <property type="entry name" value="Helicase_C"/>
    <property type="match status" value="1"/>
</dbReference>
<dbReference type="GO" id="GO:0005524">
    <property type="term" value="F:ATP binding"/>
    <property type="evidence" value="ECO:0007669"/>
    <property type="project" value="UniProtKB-KW"/>
</dbReference>
<dbReference type="InterPro" id="IPR014001">
    <property type="entry name" value="Helicase_ATP-bd"/>
</dbReference>
<proteinExistence type="predicted"/>
<feature type="compositionally biased region" description="Basic and acidic residues" evidence="6">
    <location>
        <begin position="500"/>
        <end position="510"/>
    </location>
</feature>
<dbReference type="Pfam" id="PF00270">
    <property type="entry name" value="DEAD"/>
    <property type="match status" value="1"/>
</dbReference>
<feature type="region of interest" description="Disordered" evidence="6">
    <location>
        <begin position="369"/>
        <end position="533"/>
    </location>
</feature>
<dbReference type="PROSITE" id="PS51195">
    <property type="entry name" value="Q_MOTIF"/>
    <property type="match status" value="1"/>
</dbReference>
<feature type="domain" description="DEAD-box RNA helicase Q" evidence="9">
    <location>
        <begin position="7"/>
        <end position="35"/>
    </location>
</feature>
<feature type="compositionally biased region" description="Low complexity" evidence="6">
    <location>
        <begin position="461"/>
        <end position="472"/>
    </location>
</feature>
<feature type="compositionally biased region" description="Basic residues" evidence="6">
    <location>
        <begin position="519"/>
        <end position="533"/>
    </location>
</feature>
<dbReference type="GO" id="GO:0003676">
    <property type="term" value="F:nucleic acid binding"/>
    <property type="evidence" value="ECO:0007669"/>
    <property type="project" value="InterPro"/>
</dbReference>
<dbReference type="AlphaFoldDB" id="A0A075GNP3"/>
<dbReference type="InterPro" id="IPR044742">
    <property type="entry name" value="DEAD/DEAH_RhlB"/>
</dbReference>
<dbReference type="EMBL" id="KF900745">
    <property type="protein sequence ID" value="AIF05621.1"/>
    <property type="molecule type" value="Genomic_DNA"/>
</dbReference>
<dbReference type="PANTHER" id="PTHR47959:SF13">
    <property type="entry name" value="ATP-DEPENDENT RNA HELICASE RHLE"/>
    <property type="match status" value="1"/>
</dbReference>
<dbReference type="GO" id="GO:0005829">
    <property type="term" value="C:cytosol"/>
    <property type="evidence" value="ECO:0007669"/>
    <property type="project" value="TreeGrafter"/>
</dbReference>
<keyword evidence="1" id="KW-0547">Nucleotide-binding</keyword>
<dbReference type="CDD" id="cd18787">
    <property type="entry name" value="SF2_C_DEAD"/>
    <property type="match status" value="1"/>
</dbReference>
<evidence type="ECO:0000256" key="4">
    <source>
        <dbReference type="ARBA" id="ARBA00022840"/>
    </source>
</evidence>
<sequence>MKIMTGVSFSDLGVPAPLVHTLRHQGISEPFEVQMESIPDAMLGRDVCCRAPTGSGKTLAFGLPLLTRCVRADPYLPTSLILTPTRELAEQISKVLTPLAHEMDLEVVAIYGGTAYSKQTRPLKRGVDVVVACPGRLLDLMDNGALSLENVDIVVIDEADRMADMGFMEPVCQILDNCSAERQTILYSATLDDEVADLVKNYQHQPVTIEIGPKEVSMESMNHLFWLMKNSMKSEIAGEAIRKNGRSIVFCRTRAGVDRVGDELEDIGLSVATLHGGLSQRQRDGAMGRFTKGNCIVLVATDVAARGIDVEGVQNVIHYDPPENGKAYKHRSGRTARAGAVGNVISLVQRPQKKAYSRMQREVGIKCQFTPPNFSDLPDSDFVFTPESRPRRNGRQESRNGGYNNRGRSQNHSRGRSNGRGGRNGRSNGRREGNQSGNGRNHGGHYGGRSHGGRSGGGRSNGPSHGRSSWRSNGGGGRSNGRNGNSNGRSNGGRKSNSYSDKRKGGRDGAPRGQSRQGKQGKKSYKKKNYSRN</sequence>
<dbReference type="PANTHER" id="PTHR47959">
    <property type="entry name" value="ATP-DEPENDENT RNA HELICASE RHLE-RELATED"/>
    <property type="match status" value="1"/>
</dbReference>
<dbReference type="InterPro" id="IPR011545">
    <property type="entry name" value="DEAD/DEAH_box_helicase_dom"/>
</dbReference>
<evidence type="ECO:0000256" key="6">
    <source>
        <dbReference type="SAM" id="MobiDB-lite"/>
    </source>
</evidence>
<evidence type="ECO:0000313" key="10">
    <source>
        <dbReference type="EMBL" id="AIF05621.1"/>
    </source>
</evidence>
<dbReference type="PROSITE" id="PS51192">
    <property type="entry name" value="HELICASE_ATP_BIND_1"/>
    <property type="match status" value="1"/>
</dbReference>
<dbReference type="GO" id="GO:0140097">
    <property type="term" value="F:catalytic activity, acting on DNA"/>
    <property type="evidence" value="ECO:0007669"/>
    <property type="project" value="UniProtKB-ARBA"/>
</dbReference>
<keyword evidence="4" id="KW-0067">ATP-binding</keyword>
<dbReference type="Gene3D" id="3.40.50.300">
    <property type="entry name" value="P-loop containing nucleotide triphosphate hydrolases"/>
    <property type="match status" value="2"/>
</dbReference>
<protein>
    <submittedName>
        <fullName evidence="10">DEAD/DEAH box helicase</fullName>
    </submittedName>
</protein>
<dbReference type="SUPFAM" id="SSF52540">
    <property type="entry name" value="P-loop containing nucleoside triphosphate hydrolases"/>
    <property type="match status" value="1"/>
</dbReference>
<evidence type="ECO:0000256" key="5">
    <source>
        <dbReference type="PROSITE-ProRule" id="PRU00552"/>
    </source>
</evidence>
<evidence type="ECO:0000256" key="1">
    <source>
        <dbReference type="ARBA" id="ARBA00022741"/>
    </source>
</evidence>
<dbReference type="GO" id="GO:0003724">
    <property type="term" value="F:RNA helicase activity"/>
    <property type="evidence" value="ECO:0007669"/>
    <property type="project" value="InterPro"/>
</dbReference>
<dbReference type="GO" id="GO:0016787">
    <property type="term" value="F:hydrolase activity"/>
    <property type="evidence" value="ECO:0007669"/>
    <property type="project" value="UniProtKB-KW"/>
</dbReference>
<feature type="compositionally biased region" description="Gly residues" evidence="6">
    <location>
        <begin position="440"/>
        <end position="460"/>
    </location>
</feature>
<feature type="domain" description="Helicase ATP-binding" evidence="7">
    <location>
        <begin position="38"/>
        <end position="209"/>
    </location>
</feature>
<evidence type="ECO:0000259" key="8">
    <source>
        <dbReference type="PROSITE" id="PS51194"/>
    </source>
</evidence>
<feature type="domain" description="Helicase C-terminal" evidence="8">
    <location>
        <begin position="233"/>
        <end position="378"/>
    </location>
</feature>